<name>A0A9E6ZM89_9FLAO</name>
<gene>
    <name evidence="1" type="ORF">MQE35_03805</name>
</gene>
<dbReference type="KEGG" id="fbm:MQE35_03805"/>
<dbReference type="Proteomes" id="UP000831290">
    <property type="component" value="Chromosome"/>
</dbReference>
<protein>
    <submittedName>
        <fullName evidence="1">Uncharacterized protein</fullName>
    </submittedName>
</protein>
<dbReference type="EMBL" id="CP094358">
    <property type="protein sequence ID" value="UOB18419.1"/>
    <property type="molecule type" value="Genomic_DNA"/>
</dbReference>
<dbReference type="RefSeq" id="WP_255844626.1">
    <property type="nucleotide sequence ID" value="NZ_CP094358.1"/>
</dbReference>
<reference evidence="1" key="1">
    <citation type="submission" date="2022-03" db="EMBL/GenBank/DDBJ databases">
        <title>Description of Abyssus ytuae gen. nov., sp. nov., a novel member of the family Flavobacteriaceae isolated from the sediment of Mariana Trench.</title>
        <authorList>
            <person name="Zhang J."/>
            <person name="Xu X."/>
        </authorList>
    </citation>
    <scope>NUCLEOTIDE SEQUENCE</scope>
    <source>
        <strain evidence="1">MT3330</strain>
    </source>
</reference>
<evidence type="ECO:0000313" key="1">
    <source>
        <dbReference type="EMBL" id="UOB18419.1"/>
    </source>
</evidence>
<sequence>MIKLTDEEYKNLIIDLAKKIAPVVIKKKESSHLASEEVALYALHIAEEIKIAVENPDYISRKLY</sequence>
<evidence type="ECO:0000313" key="2">
    <source>
        <dbReference type="Proteomes" id="UP000831290"/>
    </source>
</evidence>
<accession>A0A9E6ZM89</accession>
<keyword evidence="2" id="KW-1185">Reference proteome</keyword>
<dbReference type="AlphaFoldDB" id="A0A9E6ZM89"/>
<organism evidence="1 2">
    <name type="scientific">Abyssalbus ytuae</name>
    <dbReference type="NCBI Taxonomy" id="2926907"/>
    <lineage>
        <taxon>Bacteria</taxon>
        <taxon>Pseudomonadati</taxon>
        <taxon>Bacteroidota</taxon>
        <taxon>Flavobacteriia</taxon>
        <taxon>Flavobacteriales</taxon>
        <taxon>Flavobacteriaceae</taxon>
        <taxon>Abyssalbus</taxon>
    </lineage>
</organism>
<proteinExistence type="predicted"/>